<reference evidence="1 2" key="1">
    <citation type="submission" date="2018-10" db="EMBL/GenBank/DDBJ databases">
        <title>Horizontal transference of carbapenem resistance between Klebsiella pneumoniae and Kluyvera ascorbata during abdominal infection: a case report.</title>
        <authorList>
            <person name="Raro O.H.F."/>
            <person name="Lima-Morales D."/>
            <person name="Barth A.L."/>
            <person name="Paim T.G.S."/>
            <person name="Mott M.P."/>
            <person name="Riche C.V.W."/>
            <person name="Teixeira U.F."/>
            <person name="Waechter F."/>
            <person name="Dias C.A.G."/>
        </authorList>
    </citation>
    <scope>NUCLEOTIDE SEQUENCE [LARGE SCALE GENOMIC DNA]</scope>
    <source>
        <strain evidence="1 2">OT2</strain>
    </source>
</reference>
<comment type="caution">
    <text evidence="1">The sequence shown here is derived from an EMBL/GenBank/DDBJ whole genome shotgun (WGS) entry which is preliminary data.</text>
</comment>
<dbReference type="AlphaFoldDB" id="A0A3N2S1V0"/>
<protein>
    <recommendedName>
        <fullName evidence="3">HK97 gp10 family phage protein</fullName>
    </recommendedName>
</protein>
<accession>A0A3N2S1V0</accession>
<evidence type="ECO:0008006" key="3">
    <source>
        <dbReference type="Google" id="ProtNLM"/>
    </source>
</evidence>
<proteinExistence type="predicted"/>
<dbReference type="RefSeq" id="WP_123651388.1">
    <property type="nucleotide sequence ID" value="NZ_RHFN01000011.1"/>
</dbReference>
<evidence type="ECO:0000313" key="1">
    <source>
        <dbReference type="EMBL" id="ROU13687.1"/>
    </source>
</evidence>
<dbReference type="Pfam" id="PF04883">
    <property type="entry name" value="HK97-gp10_like"/>
    <property type="match status" value="1"/>
</dbReference>
<evidence type="ECO:0000313" key="2">
    <source>
        <dbReference type="Proteomes" id="UP000268051"/>
    </source>
</evidence>
<name>A0A3N2S1V0_9ENTR</name>
<dbReference type="EMBL" id="RHFN01000011">
    <property type="protein sequence ID" value="ROU13687.1"/>
    <property type="molecule type" value="Genomic_DNA"/>
</dbReference>
<dbReference type="OrthoDB" id="5736381at2"/>
<dbReference type="NCBIfam" id="TIGR01725">
    <property type="entry name" value="phge_HK97_gp10"/>
    <property type="match status" value="1"/>
</dbReference>
<dbReference type="InterPro" id="IPR010064">
    <property type="entry name" value="HK97-gp10_tail"/>
</dbReference>
<organism evidence="1 2">
    <name type="scientific">Kluyvera ascorbata</name>
    <dbReference type="NCBI Taxonomy" id="51288"/>
    <lineage>
        <taxon>Bacteria</taxon>
        <taxon>Pseudomonadati</taxon>
        <taxon>Pseudomonadota</taxon>
        <taxon>Gammaproteobacteria</taxon>
        <taxon>Enterobacterales</taxon>
        <taxon>Enterobacteriaceae</taxon>
        <taxon>Kluyvera</taxon>
    </lineage>
</organism>
<gene>
    <name evidence="1" type="ORF">EB837_12225</name>
</gene>
<dbReference type="Proteomes" id="UP000268051">
    <property type="component" value="Unassembled WGS sequence"/>
</dbReference>
<sequence length="136" mass="15500">MIRMEVKGLQELELQLEAIGEKLAVKVLRQAGKEAMEVVTEDMQQHAGFDESSDGPHMRDSIKISSQNRMKDERWLTVVTIRVGPSREHTMKALAQEFGTVKQVADPFMRPALDFNREKILRILAVGIREGIENNR</sequence>